<name>A0A2P2PML2_RHIMU</name>
<proteinExistence type="predicted"/>
<accession>A0A2P2PML2</accession>
<dbReference type="AlphaFoldDB" id="A0A2P2PML2"/>
<protein>
    <submittedName>
        <fullName evidence="1">Uncharacterized protein</fullName>
    </submittedName>
</protein>
<sequence length="50" mass="5872">MITLSNLKLFANLYNVNLENWEVNNFHRTKMTGDQYVIVWGVCACFLSFL</sequence>
<reference evidence="1" key="1">
    <citation type="submission" date="2018-02" db="EMBL/GenBank/DDBJ databases">
        <title>Rhizophora mucronata_Transcriptome.</title>
        <authorList>
            <person name="Meera S.P."/>
            <person name="Sreeshan A."/>
            <person name="Augustine A."/>
        </authorList>
    </citation>
    <scope>NUCLEOTIDE SEQUENCE</scope>
    <source>
        <tissue evidence="1">Leaf</tissue>
    </source>
</reference>
<organism evidence="1">
    <name type="scientific">Rhizophora mucronata</name>
    <name type="common">Asiatic mangrove</name>
    <dbReference type="NCBI Taxonomy" id="61149"/>
    <lineage>
        <taxon>Eukaryota</taxon>
        <taxon>Viridiplantae</taxon>
        <taxon>Streptophyta</taxon>
        <taxon>Embryophyta</taxon>
        <taxon>Tracheophyta</taxon>
        <taxon>Spermatophyta</taxon>
        <taxon>Magnoliopsida</taxon>
        <taxon>eudicotyledons</taxon>
        <taxon>Gunneridae</taxon>
        <taxon>Pentapetalae</taxon>
        <taxon>rosids</taxon>
        <taxon>fabids</taxon>
        <taxon>Malpighiales</taxon>
        <taxon>Rhizophoraceae</taxon>
        <taxon>Rhizophora</taxon>
    </lineage>
</organism>
<dbReference type="EMBL" id="GGEC01075427">
    <property type="protein sequence ID" value="MBX55911.1"/>
    <property type="molecule type" value="Transcribed_RNA"/>
</dbReference>
<evidence type="ECO:0000313" key="1">
    <source>
        <dbReference type="EMBL" id="MBX55911.1"/>
    </source>
</evidence>